<dbReference type="Proteomes" id="UP000001798">
    <property type="component" value="Chromosome 15"/>
</dbReference>
<evidence type="ECO:0000313" key="2">
    <source>
        <dbReference type="EMBL" id="ATZ57492.1"/>
    </source>
</evidence>
<proteinExistence type="predicted"/>
<dbReference type="VEuPathDB" id="FungiDB:Bcin15g00680"/>
<dbReference type="OrthoDB" id="3562455at2759"/>
<protein>
    <submittedName>
        <fullName evidence="2">Uncharacterized protein</fullName>
    </submittedName>
</protein>
<dbReference type="KEGG" id="bfu:BCIN_15g00680"/>
<feature type="compositionally biased region" description="Low complexity" evidence="1">
    <location>
        <begin position="28"/>
        <end position="94"/>
    </location>
</feature>
<sequence length="170" mass="17664">MSSRSGSGSSSGRTPSTSCAGSGRMVFGGCSSQASARSGSSRTSSGSGSSRSSVGTNSSRGSSNSGSSHSSVSMNSSRTSGSSGSSQMSLGSNSIQSTVNGLEPDINSRKHANRNHKMIGWSGPRLQEDPRVKAYADKKSDQMEKKAWAERKATSEARKKQGYYIENDMA</sequence>
<keyword evidence="3" id="KW-1185">Reference proteome</keyword>
<evidence type="ECO:0000313" key="3">
    <source>
        <dbReference type="Proteomes" id="UP000001798"/>
    </source>
</evidence>
<feature type="region of interest" description="Disordered" evidence="1">
    <location>
        <begin position="1"/>
        <end position="127"/>
    </location>
</feature>
<reference evidence="2 3" key="1">
    <citation type="journal article" date="2011" name="PLoS Genet.">
        <title>Genomic analysis of the necrotrophic fungal pathogens Sclerotinia sclerotiorum and Botrytis cinerea.</title>
        <authorList>
            <person name="Amselem J."/>
            <person name="Cuomo C.A."/>
            <person name="van Kan J.A."/>
            <person name="Viaud M."/>
            <person name="Benito E.P."/>
            <person name="Couloux A."/>
            <person name="Coutinho P.M."/>
            <person name="de Vries R.P."/>
            <person name="Dyer P.S."/>
            <person name="Fillinger S."/>
            <person name="Fournier E."/>
            <person name="Gout L."/>
            <person name="Hahn M."/>
            <person name="Kohn L."/>
            <person name="Lapalu N."/>
            <person name="Plummer K.M."/>
            <person name="Pradier J.M."/>
            <person name="Quevillon E."/>
            <person name="Sharon A."/>
            <person name="Simon A."/>
            <person name="ten Have A."/>
            <person name="Tudzynski B."/>
            <person name="Tudzynski P."/>
            <person name="Wincker P."/>
            <person name="Andrew M."/>
            <person name="Anthouard V."/>
            <person name="Beever R.E."/>
            <person name="Beffa R."/>
            <person name="Benoit I."/>
            <person name="Bouzid O."/>
            <person name="Brault B."/>
            <person name="Chen Z."/>
            <person name="Choquer M."/>
            <person name="Collemare J."/>
            <person name="Cotton P."/>
            <person name="Danchin E.G."/>
            <person name="Da Silva C."/>
            <person name="Gautier A."/>
            <person name="Giraud C."/>
            <person name="Giraud T."/>
            <person name="Gonzalez C."/>
            <person name="Grossetete S."/>
            <person name="Guldener U."/>
            <person name="Henrissat B."/>
            <person name="Howlett B.J."/>
            <person name="Kodira C."/>
            <person name="Kretschmer M."/>
            <person name="Lappartient A."/>
            <person name="Leroch M."/>
            <person name="Levis C."/>
            <person name="Mauceli E."/>
            <person name="Neuveglise C."/>
            <person name="Oeser B."/>
            <person name="Pearson M."/>
            <person name="Poulain J."/>
            <person name="Poussereau N."/>
            <person name="Quesneville H."/>
            <person name="Rascle C."/>
            <person name="Schumacher J."/>
            <person name="Segurens B."/>
            <person name="Sexton A."/>
            <person name="Silva E."/>
            <person name="Sirven C."/>
            <person name="Soanes D.M."/>
            <person name="Talbot N.J."/>
            <person name="Templeton M."/>
            <person name="Yandava C."/>
            <person name="Yarden O."/>
            <person name="Zeng Q."/>
            <person name="Rollins J.A."/>
            <person name="Lebrun M.H."/>
            <person name="Dickman M."/>
        </authorList>
    </citation>
    <scope>NUCLEOTIDE SEQUENCE [LARGE SCALE GENOMIC DNA]</scope>
    <source>
        <strain evidence="2 3">B05.10</strain>
    </source>
</reference>
<dbReference type="EMBL" id="CP009819">
    <property type="protein sequence ID" value="ATZ57492.1"/>
    <property type="molecule type" value="Genomic_DNA"/>
</dbReference>
<name>A0A384K403_BOTFB</name>
<reference evidence="2 3" key="2">
    <citation type="journal article" date="2012" name="Eukaryot. Cell">
        <title>Genome update of Botrytis cinerea strains B05.10 and T4.</title>
        <authorList>
            <person name="Staats M."/>
            <person name="van Kan J.A."/>
        </authorList>
    </citation>
    <scope>NUCLEOTIDE SEQUENCE [LARGE SCALE GENOMIC DNA]</scope>
    <source>
        <strain evidence="2 3">B05.10</strain>
    </source>
</reference>
<feature type="compositionally biased region" description="Low complexity" evidence="1">
    <location>
        <begin position="1"/>
        <end position="18"/>
    </location>
</feature>
<dbReference type="AlphaFoldDB" id="A0A384K403"/>
<dbReference type="GeneID" id="36394897"/>
<reference evidence="2 3" key="3">
    <citation type="journal article" date="2017" name="Mol. Plant Pathol.">
        <title>A gapless genome sequence of the fungus Botrytis cinerea.</title>
        <authorList>
            <person name="Van Kan J.A."/>
            <person name="Stassen J.H."/>
            <person name="Mosbach A."/>
            <person name="Van Der Lee T.A."/>
            <person name="Faino L."/>
            <person name="Farmer A.D."/>
            <person name="Papasotiriou D.G."/>
            <person name="Zhou S."/>
            <person name="Seidl M.F."/>
            <person name="Cottam E."/>
            <person name="Edel D."/>
            <person name="Hahn M."/>
            <person name="Schwartz D.C."/>
            <person name="Dietrich R.A."/>
            <person name="Widdison S."/>
            <person name="Scalliet G."/>
        </authorList>
    </citation>
    <scope>NUCLEOTIDE SEQUENCE [LARGE SCALE GENOMIC DNA]</scope>
    <source>
        <strain evidence="2 3">B05.10</strain>
    </source>
</reference>
<evidence type="ECO:0000256" key="1">
    <source>
        <dbReference type="SAM" id="MobiDB-lite"/>
    </source>
</evidence>
<dbReference type="RefSeq" id="XP_024553181.1">
    <property type="nucleotide sequence ID" value="XM_024697366.1"/>
</dbReference>
<organism evidence="2 3">
    <name type="scientific">Botryotinia fuckeliana (strain B05.10)</name>
    <name type="common">Noble rot fungus</name>
    <name type="synonym">Botrytis cinerea</name>
    <dbReference type="NCBI Taxonomy" id="332648"/>
    <lineage>
        <taxon>Eukaryota</taxon>
        <taxon>Fungi</taxon>
        <taxon>Dikarya</taxon>
        <taxon>Ascomycota</taxon>
        <taxon>Pezizomycotina</taxon>
        <taxon>Leotiomycetes</taxon>
        <taxon>Helotiales</taxon>
        <taxon>Sclerotiniaceae</taxon>
        <taxon>Botrytis</taxon>
    </lineage>
</organism>
<gene>
    <name evidence="2" type="ORF">BCIN_15g00680</name>
</gene>
<accession>A0A384K403</accession>